<dbReference type="SUPFAM" id="SSF50494">
    <property type="entry name" value="Trypsin-like serine proteases"/>
    <property type="match status" value="1"/>
</dbReference>
<dbReference type="InterPro" id="IPR009003">
    <property type="entry name" value="Peptidase_S1_PA"/>
</dbReference>
<proteinExistence type="predicted"/>
<dbReference type="PANTHER" id="PTHR34005:SF2">
    <property type="entry name" value="DUF4817 DOMAIN-CONTAINING PROTEIN-RELATED"/>
    <property type="match status" value="1"/>
</dbReference>
<name>A0A2G5TVY9_9PELO</name>
<reference evidence="5" key="1">
    <citation type="submission" date="2017-10" db="EMBL/GenBank/DDBJ databases">
        <title>Rapid genome shrinkage in a self-fertile nematode reveals novel sperm competition proteins.</title>
        <authorList>
            <person name="Yin D."/>
            <person name="Schwarz E.M."/>
            <person name="Thomas C.G."/>
            <person name="Felde R.L."/>
            <person name="Korf I.F."/>
            <person name="Cutter A.D."/>
            <person name="Schartner C.M."/>
            <person name="Ralston E.J."/>
            <person name="Meyer B.J."/>
            <person name="Haag E.S."/>
        </authorList>
    </citation>
    <scope>NUCLEOTIDE SEQUENCE [LARGE SCALE GENOMIC DNA]</scope>
    <source>
        <strain evidence="5">JU1422</strain>
    </source>
</reference>
<feature type="region of interest" description="Disordered" evidence="1">
    <location>
        <begin position="296"/>
        <end position="333"/>
    </location>
</feature>
<dbReference type="InterPro" id="IPR005514">
    <property type="entry name" value="DUF316"/>
</dbReference>
<dbReference type="OrthoDB" id="5877508at2759"/>
<evidence type="ECO:0000313" key="4">
    <source>
        <dbReference type="EMBL" id="PIC31479.1"/>
    </source>
</evidence>
<dbReference type="Gene3D" id="2.40.10.10">
    <property type="entry name" value="Trypsin-like serine proteases"/>
    <property type="match status" value="1"/>
</dbReference>
<dbReference type="InterPro" id="IPR043504">
    <property type="entry name" value="Peptidase_S1_PA_chymotrypsin"/>
</dbReference>
<feature type="compositionally biased region" description="Polar residues" evidence="1">
    <location>
        <begin position="314"/>
        <end position="333"/>
    </location>
</feature>
<dbReference type="Pfam" id="PF03761">
    <property type="entry name" value="DUF316"/>
    <property type="match status" value="1"/>
</dbReference>
<protein>
    <recommendedName>
        <fullName evidence="6">Peptidase S1 domain-containing protein</fullName>
    </recommendedName>
</protein>
<accession>A0A2G5TVY9</accession>
<feature type="chain" id="PRO_5013714165" description="Peptidase S1 domain-containing protein" evidence="3">
    <location>
        <begin position="21"/>
        <end position="407"/>
    </location>
</feature>
<feature type="signal peptide" evidence="3">
    <location>
        <begin position="1"/>
        <end position="20"/>
    </location>
</feature>
<comment type="caution">
    <text evidence="4">The sequence shown here is derived from an EMBL/GenBank/DDBJ whole genome shotgun (WGS) entry which is preliminary data.</text>
</comment>
<organism evidence="4 5">
    <name type="scientific">Caenorhabditis nigoni</name>
    <dbReference type="NCBI Taxonomy" id="1611254"/>
    <lineage>
        <taxon>Eukaryota</taxon>
        <taxon>Metazoa</taxon>
        <taxon>Ecdysozoa</taxon>
        <taxon>Nematoda</taxon>
        <taxon>Chromadorea</taxon>
        <taxon>Rhabditida</taxon>
        <taxon>Rhabditina</taxon>
        <taxon>Rhabditomorpha</taxon>
        <taxon>Rhabditoidea</taxon>
        <taxon>Rhabditidae</taxon>
        <taxon>Peloderinae</taxon>
        <taxon>Caenorhabditis</taxon>
    </lineage>
</organism>
<evidence type="ECO:0000256" key="1">
    <source>
        <dbReference type="SAM" id="MobiDB-lite"/>
    </source>
</evidence>
<feature type="transmembrane region" description="Helical" evidence="2">
    <location>
        <begin position="390"/>
        <end position="406"/>
    </location>
</feature>
<evidence type="ECO:0000256" key="2">
    <source>
        <dbReference type="SAM" id="Phobius"/>
    </source>
</evidence>
<keyword evidence="2" id="KW-0472">Membrane</keyword>
<dbReference type="PANTHER" id="PTHR34005">
    <property type="entry name" value="PROTEIN CBG15054-RELATED"/>
    <property type="match status" value="1"/>
</dbReference>
<keyword evidence="2" id="KW-0812">Transmembrane</keyword>
<evidence type="ECO:0000256" key="3">
    <source>
        <dbReference type="SAM" id="SignalP"/>
    </source>
</evidence>
<evidence type="ECO:0008006" key="6">
    <source>
        <dbReference type="Google" id="ProtNLM"/>
    </source>
</evidence>
<evidence type="ECO:0000313" key="5">
    <source>
        <dbReference type="Proteomes" id="UP000230233"/>
    </source>
</evidence>
<feature type="compositionally biased region" description="Low complexity" evidence="1">
    <location>
        <begin position="296"/>
        <end position="313"/>
    </location>
</feature>
<keyword evidence="3" id="KW-0732">Signal</keyword>
<dbReference type="AlphaFoldDB" id="A0A2G5TVY9"/>
<dbReference type="Proteomes" id="UP000230233">
    <property type="component" value="Chromosome IV"/>
</dbReference>
<keyword evidence="5" id="KW-1185">Reference proteome</keyword>
<gene>
    <name evidence="4" type="primary">Cnig_chr_IV.g12168</name>
    <name evidence="4" type="ORF">B9Z55_012168</name>
</gene>
<dbReference type="EMBL" id="PDUG01000004">
    <property type="protein sequence ID" value="PIC31479.1"/>
    <property type="molecule type" value="Genomic_DNA"/>
</dbReference>
<sequence>MKFQSIILVLICAVIYQGSCKKLTVEENKDRLKTCGGRFLPQPSSNEDGVGVKLAETWLVSVEQTTSNMKTPKSTGFPISQRHALTSSRVLVYKDNRQNKWAYNEVTVKNCGNDHHIKVENYIFKDVEVVFKGKTFNITKARIFWACKVEGVYPVMLLELSEPLDLNPSDIPCLADKNFEYQEENWEVIKEAHSYGFENEEMKHRRVTTIFMNEDSDEDRVDISRWAYTTKYEVADDFGGPLVYNSSGKAVVLGVKSTSPNTKKGEGIYFYNMAFLQEAICKYSGVCPPIIPTTTTTTTTTTTVTPPTTSPSTQNPNILESSTQRNTSIPSRILPNPNSNLTDYVETDFEESEKDFKVEVEYVDELDERELEVYFERDKFNRSGRIKKDVNLFLIFVIFGIWRVFWN</sequence>
<keyword evidence="2" id="KW-1133">Transmembrane helix</keyword>